<evidence type="ECO:0000313" key="3">
    <source>
        <dbReference type="WBParaSite" id="SSTP_0000039900.1"/>
    </source>
</evidence>
<proteinExistence type="predicted"/>
<accession>A0A0K0DT38</accession>
<evidence type="ECO:0000256" key="1">
    <source>
        <dbReference type="SAM" id="SignalP"/>
    </source>
</evidence>
<protein>
    <submittedName>
        <fullName evidence="3 4">Uncharacterized protein</fullName>
    </submittedName>
</protein>
<name>A0A0K0DT38_STRER</name>
<feature type="chain" id="PRO_5005326953" evidence="1">
    <location>
        <begin position="22"/>
        <end position="211"/>
    </location>
</feature>
<reference evidence="3" key="1">
    <citation type="submission" date="2015-08" db="UniProtKB">
        <authorList>
            <consortium name="WormBaseParasite"/>
        </authorList>
    </citation>
    <scope>IDENTIFICATION</scope>
</reference>
<sequence>MVECTIILIFILNFFILLSKEDEIKYQNSFNRPFSSLIINKRFKTTINVPTFIYSINETIQNRVYQLYNTKGVQYLSKLKLPKEIVDLGEILKNNSFEFFILTKLETYENRNTSIKEKKKIKNDIKKAVYYAKKIMNTKEYKKSIQYFKEGEKEFSELDFIYMEGVLGIDVMYNIASNVHMRYPREIYLLCGENIGERDICRSLFNYLDNF</sequence>
<dbReference type="AlphaFoldDB" id="A0A0K0DT38"/>
<evidence type="ECO:0000313" key="2">
    <source>
        <dbReference type="Proteomes" id="UP000035681"/>
    </source>
</evidence>
<organism evidence="3">
    <name type="scientific">Strongyloides stercoralis</name>
    <name type="common">Threadworm</name>
    <dbReference type="NCBI Taxonomy" id="6248"/>
    <lineage>
        <taxon>Eukaryota</taxon>
        <taxon>Metazoa</taxon>
        <taxon>Ecdysozoa</taxon>
        <taxon>Nematoda</taxon>
        <taxon>Chromadorea</taxon>
        <taxon>Rhabditida</taxon>
        <taxon>Tylenchina</taxon>
        <taxon>Panagrolaimomorpha</taxon>
        <taxon>Strongyloidoidea</taxon>
        <taxon>Strongyloididae</taxon>
        <taxon>Strongyloides</taxon>
    </lineage>
</organism>
<dbReference type="WBParaSite" id="TCONS_00006686.p1">
    <property type="protein sequence ID" value="TCONS_00006686.p1"/>
    <property type="gene ID" value="XLOC_004809"/>
</dbReference>
<feature type="signal peptide" evidence="1">
    <location>
        <begin position="1"/>
        <end position="21"/>
    </location>
</feature>
<dbReference type="Proteomes" id="UP000035681">
    <property type="component" value="Unplaced"/>
</dbReference>
<evidence type="ECO:0000313" key="4">
    <source>
        <dbReference type="WBParaSite" id="TCONS_00006686.p1"/>
    </source>
</evidence>
<keyword evidence="2" id="KW-1185">Reference proteome</keyword>
<dbReference type="WBParaSite" id="SSTP_0000039900.1">
    <property type="protein sequence ID" value="SSTP_0000039900.1"/>
    <property type="gene ID" value="SSTP_0000039900"/>
</dbReference>
<keyword evidence="1" id="KW-0732">Signal</keyword>